<evidence type="ECO:0000256" key="14">
    <source>
        <dbReference type="ARBA" id="ARBA00023004"/>
    </source>
</evidence>
<dbReference type="CDD" id="cd03496">
    <property type="entry name" value="SQR_TypeC_CybS"/>
    <property type="match status" value="1"/>
</dbReference>
<feature type="binding site" evidence="18">
    <location>
        <position position="204"/>
    </location>
    <ligand>
        <name>a ubiquinone</name>
        <dbReference type="ChEBI" id="CHEBI:16389"/>
        <note>ligand shared with IP/SDHB</note>
    </ligand>
</feature>
<evidence type="ECO:0000256" key="13">
    <source>
        <dbReference type="ARBA" id="ARBA00022989"/>
    </source>
</evidence>
<evidence type="ECO:0000256" key="6">
    <source>
        <dbReference type="ARBA" id="ARBA00022532"/>
    </source>
</evidence>
<comment type="subcellular location">
    <subcellularLocation>
        <location evidence="1 20">Mitochondrion inner membrane</location>
        <topology evidence="1 20">Multi-pass membrane protein</topology>
    </subcellularLocation>
</comment>
<dbReference type="Pfam" id="PF05328">
    <property type="entry name" value="CybS"/>
    <property type="match status" value="1"/>
</dbReference>
<evidence type="ECO:0000313" key="23">
    <source>
        <dbReference type="Proteomes" id="UP000000539"/>
    </source>
</evidence>
<evidence type="ECO:0000256" key="9">
    <source>
        <dbReference type="ARBA" id="ARBA00022723"/>
    </source>
</evidence>
<dbReference type="PANTHER" id="PTHR13337">
    <property type="entry name" value="SUCCINATE DEHYDROGENASE"/>
    <property type="match status" value="1"/>
</dbReference>
<evidence type="ECO:0000256" key="2">
    <source>
        <dbReference type="ARBA" id="ARBA00005163"/>
    </source>
</evidence>
<reference evidence="22" key="3">
    <citation type="submission" date="2025-09" db="UniProtKB">
        <authorList>
            <consortium name="Ensembl"/>
        </authorList>
    </citation>
    <scope>IDENTIFICATION</scope>
    <source>
        <strain evidence="22">broiler</strain>
    </source>
</reference>
<evidence type="ECO:0000256" key="19">
    <source>
        <dbReference type="PIRSR" id="PIRSR607992-2"/>
    </source>
</evidence>
<evidence type="ECO:0007829" key="24">
    <source>
        <dbReference type="PeptideAtlas" id="A0A8V1A927"/>
    </source>
</evidence>
<reference evidence="22" key="2">
    <citation type="submission" date="2025-08" db="UniProtKB">
        <authorList>
            <consortium name="Ensembl"/>
        </authorList>
    </citation>
    <scope>IDENTIFICATION</scope>
    <source>
        <strain evidence="22">broiler</strain>
    </source>
</reference>
<keyword evidence="12 20" id="KW-0249">Electron transport</keyword>
<dbReference type="GO" id="GO:0046872">
    <property type="term" value="F:metal ion binding"/>
    <property type="evidence" value="ECO:0007669"/>
    <property type="project" value="UniProtKB-KW"/>
</dbReference>
<dbReference type="InterPro" id="IPR007992">
    <property type="entry name" value="CybS"/>
</dbReference>
<keyword evidence="9 19" id="KW-0479">Metal-binding</keyword>
<keyword evidence="13" id="KW-1133">Transmembrane helix</keyword>
<evidence type="ECO:0000256" key="15">
    <source>
        <dbReference type="ARBA" id="ARBA00023128"/>
    </source>
</evidence>
<feature type="region of interest" description="Disordered" evidence="21">
    <location>
        <begin position="130"/>
        <end position="150"/>
    </location>
</feature>
<sequence>CLLVTSLRVAVSRAAGGWEPGRAFPRVGAAHCLRPRLRRPSGVTTRKGPGGEVPLQAQPGLYSRASLRPQSPAVLLLRASRAAFCRRRSLRAANRAAAPCREPCLGRPGSRTLLRGTLLRHSAVLTAAADRSAPARQSHGGAPQGHGSSKAASLHWTSERAVSALLLGLLPAAYLYPGPAVDYSLAAALTLHGHWGLGQVITDYVHGDTPIKVANTGLYVLSAITFTGLCYFNYYDVGICKAVAMLWSI</sequence>
<evidence type="ECO:0000256" key="3">
    <source>
        <dbReference type="ARBA" id="ARBA00007294"/>
    </source>
</evidence>
<dbReference type="PANTHER" id="PTHR13337:SF2">
    <property type="entry name" value="SUCCINATE DEHYDROGENASE [UBIQUINONE] CYTOCHROME B SMALL SUBUNIT, MITOCHONDRIAL"/>
    <property type="match status" value="1"/>
</dbReference>
<keyword evidence="11 20" id="KW-0809">Transit peptide</keyword>
<evidence type="ECO:0000256" key="5">
    <source>
        <dbReference type="ARBA" id="ARBA00022448"/>
    </source>
</evidence>
<evidence type="ECO:0000256" key="21">
    <source>
        <dbReference type="SAM" id="MobiDB-lite"/>
    </source>
</evidence>
<dbReference type="AlphaFoldDB" id="A0A8V1A927"/>
<evidence type="ECO:0000256" key="7">
    <source>
        <dbReference type="ARBA" id="ARBA00022617"/>
    </source>
</evidence>
<dbReference type="Ensembl" id="ENSGALT00010061266.1">
    <property type="protein sequence ID" value="ENSGALP00010037885.1"/>
    <property type="gene ID" value="ENSGALG00010025113.1"/>
</dbReference>
<keyword evidence="10 20" id="KW-0999">Mitochondrion inner membrane</keyword>
<dbReference type="SUPFAM" id="SSF81343">
    <property type="entry name" value="Fumarate reductase respiratory complex transmembrane subunits"/>
    <property type="match status" value="1"/>
</dbReference>
<proteinExistence type="evidence at protein level"/>
<keyword evidence="6 20" id="KW-0816">Tricarboxylic acid cycle</keyword>
<dbReference type="FunFam" id="1.20.1300.10:FF:000009">
    <property type="entry name" value="Succinate dehydrogenase [ubiquinone] cytochrome b small subunit, mitochondrial"/>
    <property type="match status" value="1"/>
</dbReference>
<evidence type="ECO:0000313" key="22">
    <source>
        <dbReference type="Ensembl" id="ENSGALP00010037885.1"/>
    </source>
</evidence>
<evidence type="ECO:0000256" key="17">
    <source>
        <dbReference type="ARBA" id="ARBA00045847"/>
    </source>
</evidence>
<comment type="subunit">
    <text evidence="4">Component of complex II composed of four subunits: the flavoprotein (FP) SDHA, iron-sulfur protein (IP) SDHB, and a cytochrome b560 composed of SDHC and SDHD.</text>
</comment>
<comment type="pathway">
    <text evidence="2">Carbohydrate metabolism; tricarboxylic acid cycle.</text>
</comment>
<keyword evidence="24" id="KW-1267">Proteomics identification</keyword>
<protein>
    <recommendedName>
        <fullName evidence="20">Succinate dehydrogenase [ubiquinone] cytochrome b small subunit</fullName>
    </recommendedName>
</protein>
<dbReference type="Gene3D" id="1.20.1300.10">
    <property type="entry name" value="Fumarate reductase/succinate dehydrogenase, transmembrane subunit"/>
    <property type="match status" value="1"/>
</dbReference>
<organism evidence="22 23">
    <name type="scientific">Gallus gallus</name>
    <name type="common">Chicken</name>
    <dbReference type="NCBI Taxonomy" id="9031"/>
    <lineage>
        <taxon>Eukaryota</taxon>
        <taxon>Metazoa</taxon>
        <taxon>Chordata</taxon>
        <taxon>Craniata</taxon>
        <taxon>Vertebrata</taxon>
        <taxon>Euteleostomi</taxon>
        <taxon>Archelosauria</taxon>
        <taxon>Archosauria</taxon>
        <taxon>Dinosauria</taxon>
        <taxon>Saurischia</taxon>
        <taxon>Theropoda</taxon>
        <taxon>Coelurosauria</taxon>
        <taxon>Aves</taxon>
        <taxon>Neognathae</taxon>
        <taxon>Galloanserae</taxon>
        <taxon>Galliformes</taxon>
        <taxon>Phasianidae</taxon>
        <taxon>Phasianinae</taxon>
        <taxon>Gallus</taxon>
    </lineage>
</organism>
<keyword evidence="15 20" id="KW-0496">Mitochondrion</keyword>
<dbReference type="GeneTree" id="ENSGT00390000010003"/>
<name>A0A8V1A927_CHICK</name>
<evidence type="ECO:0000256" key="16">
    <source>
        <dbReference type="ARBA" id="ARBA00023136"/>
    </source>
</evidence>
<keyword evidence="8" id="KW-0812">Transmembrane</keyword>
<reference evidence="22" key="1">
    <citation type="submission" date="2020-11" db="EMBL/GenBank/DDBJ databases">
        <title>Gallus gallus (Chicken) genome, bGalGal1, GRCg7b, maternal haplotype autosomes + Z &amp; W.</title>
        <authorList>
            <person name="Warren W."/>
            <person name="Formenti G."/>
            <person name="Fedrigo O."/>
            <person name="Haase B."/>
            <person name="Mountcastle J."/>
            <person name="Balacco J."/>
            <person name="Tracey A."/>
            <person name="Schneider V."/>
            <person name="Okimoto R."/>
            <person name="Cheng H."/>
            <person name="Hawken R."/>
            <person name="Howe K."/>
            <person name="Jarvis E.D."/>
        </authorList>
    </citation>
    <scope>NUCLEOTIDE SEQUENCE [LARGE SCALE GENOMIC DNA]</scope>
    <source>
        <strain evidence="22">Broiler</strain>
    </source>
</reference>
<dbReference type="Proteomes" id="UP000000539">
    <property type="component" value="Chromosome 24"/>
</dbReference>
<keyword evidence="14 19" id="KW-0408">Iron</keyword>
<comment type="similarity">
    <text evidence="3 20">Belongs to the CybS family.</text>
</comment>
<evidence type="ECO:0000256" key="12">
    <source>
        <dbReference type="ARBA" id="ARBA00022982"/>
    </source>
</evidence>
<comment type="function">
    <text evidence="17">Membrane-anchoring subunit of succinate dehydrogenase (SDH) that is involved in complex II of the mitochondrial electron transport chain and is responsible for transferring electrons from succinate to ubiquinone (coenzyme Q). SDH also oxidizes malate to the non-canonical enol form of oxaloacetate, enol-oxaloacetate. Enol-oxaloacetate, which is a potent inhibitor of the succinate dehydrogenase activity, is further isomerized into keto-oxaloacetate.</text>
</comment>
<evidence type="ECO:0000256" key="8">
    <source>
        <dbReference type="ARBA" id="ARBA00022692"/>
    </source>
</evidence>
<dbReference type="GO" id="GO:0006099">
    <property type="term" value="P:tricarboxylic acid cycle"/>
    <property type="evidence" value="ECO:0007669"/>
    <property type="project" value="UniProtKB-KW"/>
</dbReference>
<keyword evidence="16 20" id="KW-0472">Membrane</keyword>
<evidence type="ECO:0000256" key="11">
    <source>
        <dbReference type="ARBA" id="ARBA00022946"/>
    </source>
</evidence>
<keyword evidence="5 20" id="KW-0813">Transport</keyword>
<evidence type="ECO:0000256" key="10">
    <source>
        <dbReference type="ARBA" id="ARBA00022792"/>
    </source>
</evidence>
<accession>A0A8V1A927</accession>
<evidence type="ECO:0000256" key="20">
    <source>
        <dbReference type="RuleBase" id="RU364031"/>
    </source>
</evidence>
<evidence type="ECO:0000256" key="4">
    <source>
        <dbReference type="ARBA" id="ARBA00011758"/>
    </source>
</evidence>
<dbReference type="InterPro" id="IPR034804">
    <property type="entry name" value="SQR/QFR_C/D"/>
</dbReference>
<keyword evidence="7 20" id="KW-0349">Heme</keyword>
<feature type="binding site" description="axial binding residue" evidence="19">
    <location>
        <position position="192"/>
    </location>
    <ligand>
        <name>heme b</name>
        <dbReference type="ChEBI" id="CHEBI:60344"/>
        <note>ligand shared with SDHC</note>
    </ligand>
    <ligandPart>
        <name>Fe</name>
        <dbReference type="ChEBI" id="CHEBI:18248"/>
    </ligandPart>
</feature>
<dbReference type="GO" id="GO:0005743">
    <property type="term" value="C:mitochondrial inner membrane"/>
    <property type="evidence" value="ECO:0007669"/>
    <property type="project" value="UniProtKB-SubCell"/>
</dbReference>
<gene>
    <name evidence="22" type="primary">SDHD</name>
</gene>
<keyword evidence="23" id="KW-1185">Reference proteome</keyword>
<evidence type="ECO:0000256" key="1">
    <source>
        <dbReference type="ARBA" id="ARBA00004448"/>
    </source>
</evidence>
<dbReference type="OrthoDB" id="18577at2759"/>
<evidence type="ECO:0000256" key="18">
    <source>
        <dbReference type="PIRSR" id="PIRSR607992-1"/>
    </source>
</evidence>